<dbReference type="EMBL" id="FNSV01000002">
    <property type="protein sequence ID" value="SEB31340.1"/>
    <property type="molecule type" value="Genomic_DNA"/>
</dbReference>
<dbReference type="Gene3D" id="3.10.450.50">
    <property type="match status" value="1"/>
</dbReference>
<proteinExistence type="predicted"/>
<dbReference type="RefSeq" id="WP_072947464.1">
    <property type="nucleotide sequence ID" value="NZ_CP070609.1"/>
</dbReference>
<protein>
    <submittedName>
        <fullName evidence="1">SnoaL-like domain-containing protein</fullName>
    </submittedName>
</protein>
<gene>
    <name evidence="1" type="ORF">SAMN04490239_0340</name>
</gene>
<organism evidence="1 2">
    <name type="scientific">Rhodococcus koreensis</name>
    <dbReference type="NCBI Taxonomy" id="99653"/>
    <lineage>
        <taxon>Bacteria</taxon>
        <taxon>Bacillati</taxon>
        <taxon>Actinomycetota</taxon>
        <taxon>Actinomycetes</taxon>
        <taxon>Mycobacteriales</taxon>
        <taxon>Nocardiaceae</taxon>
        <taxon>Rhodococcus</taxon>
    </lineage>
</organism>
<dbReference type="Pfam" id="PF12680">
    <property type="entry name" value="SnoaL_2"/>
    <property type="match status" value="1"/>
</dbReference>
<dbReference type="SUPFAM" id="SSF54427">
    <property type="entry name" value="NTF2-like"/>
    <property type="match status" value="1"/>
</dbReference>
<reference evidence="2" key="1">
    <citation type="submission" date="2016-10" db="EMBL/GenBank/DDBJ databases">
        <authorList>
            <person name="Varghese N."/>
            <person name="Submissions S."/>
        </authorList>
    </citation>
    <scope>NUCLEOTIDE SEQUENCE [LARGE SCALE GENOMIC DNA]</scope>
    <source>
        <strain evidence="2">DSM 44498</strain>
    </source>
</reference>
<dbReference type="InterPro" id="IPR032710">
    <property type="entry name" value="NTF2-like_dom_sf"/>
</dbReference>
<keyword evidence="2" id="KW-1185">Reference proteome</keyword>
<accession>A0A1H4IBP7</accession>
<dbReference type="AlphaFoldDB" id="A0A1H4IBP7"/>
<dbReference type="InterPro" id="IPR037401">
    <property type="entry name" value="SnoaL-like"/>
</dbReference>
<name>A0A1H4IBP7_9NOCA</name>
<evidence type="ECO:0000313" key="2">
    <source>
        <dbReference type="Proteomes" id="UP000183561"/>
    </source>
</evidence>
<dbReference type="Proteomes" id="UP000183561">
    <property type="component" value="Unassembled WGS sequence"/>
</dbReference>
<sequence>MTDISSKSIEQISRRWVDLFKDRDGIAFAAQYSDTGEYIDHAFQLRRTGRESIALHIDIWSNSIPNFEMKIAKIDVVGSRSMFSFVGSGTFEKDLPTMAATGTTFSYRGFIVLSVNEQGLITRTEEFYSTSFPNGIPFEDYNFRGSSAPLVR</sequence>
<evidence type="ECO:0000313" key="1">
    <source>
        <dbReference type="EMBL" id="SEB31340.1"/>
    </source>
</evidence>